<evidence type="ECO:0000313" key="3">
    <source>
        <dbReference type="Proteomes" id="UP000523447"/>
    </source>
</evidence>
<dbReference type="InterPro" id="IPR036689">
    <property type="entry name" value="ESAT-6-like_sf"/>
</dbReference>
<accession>A0A7X6M4H3</accession>
<reference evidence="2 3" key="1">
    <citation type="submission" date="2020-04" db="EMBL/GenBank/DDBJ databases">
        <title>MicrobeNet Type strains.</title>
        <authorList>
            <person name="Nicholson A.C."/>
        </authorList>
    </citation>
    <scope>NUCLEOTIDE SEQUENCE [LARGE SCALE GENOMIC DNA]</scope>
    <source>
        <strain evidence="2 3">DSM 44445</strain>
    </source>
</reference>
<dbReference type="SUPFAM" id="SSF140453">
    <property type="entry name" value="EsxAB dimer-like"/>
    <property type="match status" value="1"/>
</dbReference>
<proteinExistence type="predicted"/>
<dbReference type="Proteomes" id="UP000523447">
    <property type="component" value="Unassembled WGS sequence"/>
</dbReference>
<keyword evidence="1" id="KW-0175">Coiled coil</keyword>
<name>A0A7X6M4H3_9NOCA</name>
<dbReference type="AlphaFoldDB" id="A0A7X6M4H3"/>
<dbReference type="InterPro" id="IPR010310">
    <property type="entry name" value="T7SS_ESAT-6-like"/>
</dbReference>
<gene>
    <name evidence="2" type="ORF">HGA07_26695</name>
</gene>
<sequence>MGFSAKPEEVTAFGGRMEQKHTAIGQLIDAAWKRAEALSPTDYQGHSSTAFKNAMEEFLRSARALNDQLNENAQKIKTVAAQFSDSELENYKRIHATDMVEVPQLKM</sequence>
<dbReference type="Gene3D" id="1.10.287.1060">
    <property type="entry name" value="ESAT-6-like"/>
    <property type="match status" value="1"/>
</dbReference>
<dbReference type="Pfam" id="PF06013">
    <property type="entry name" value="WXG100"/>
    <property type="match status" value="1"/>
</dbReference>
<keyword evidence="3" id="KW-1185">Reference proteome</keyword>
<dbReference type="RefSeq" id="WP_083892719.1">
    <property type="nucleotide sequence ID" value="NZ_CAWPHS010000036.1"/>
</dbReference>
<feature type="coiled-coil region" evidence="1">
    <location>
        <begin position="52"/>
        <end position="79"/>
    </location>
</feature>
<protein>
    <submittedName>
        <fullName evidence="2">WXG100 family type VII secretion target</fullName>
    </submittedName>
</protein>
<organism evidence="2 3">
    <name type="scientific">Nocardia veterana</name>
    <dbReference type="NCBI Taxonomy" id="132249"/>
    <lineage>
        <taxon>Bacteria</taxon>
        <taxon>Bacillati</taxon>
        <taxon>Actinomycetota</taxon>
        <taxon>Actinomycetes</taxon>
        <taxon>Mycobacteriales</taxon>
        <taxon>Nocardiaceae</taxon>
        <taxon>Nocardia</taxon>
    </lineage>
</organism>
<comment type="caution">
    <text evidence="2">The sequence shown here is derived from an EMBL/GenBank/DDBJ whole genome shotgun (WGS) entry which is preliminary data.</text>
</comment>
<dbReference type="EMBL" id="JAAXPE010000041">
    <property type="protein sequence ID" value="NKY89185.1"/>
    <property type="molecule type" value="Genomic_DNA"/>
</dbReference>
<evidence type="ECO:0000313" key="2">
    <source>
        <dbReference type="EMBL" id="NKY89185.1"/>
    </source>
</evidence>
<evidence type="ECO:0000256" key="1">
    <source>
        <dbReference type="SAM" id="Coils"/>
    </source>
</evidence>